<dbReference type="Gene3D" id="1.20.1600.10">
    <property type="entry name" value="Outer membrane efflux proteins (OEP)"/>
    <property type="match status" value="1"/>
</dbReference>
<protein>
    <submittedName>
        <fullName evidence="3">Cobalt-zinc-cadmium efflux system outer membrane protein</fullName>
    </submittedName>
</protein>
<gene>
    <name evidence="3" type="ORF">LY11_03581</name>
</gene>
<comment type="similarity">
    <text evidence="1">Belongs to the outer membrane factor (OMF) (TC 1.B.17) family.</text>
</comment>
<dbReference type="InterPro" id="IPR010131">
    <property type="entry name" value="MdtP/NodT-like"/>
</dbReference>
<dbReference type="Proteomes" id="UP000249754">
    <property type="component" value="Unassembled WGS sequence"/>
</dbReference>
<evidence type="ECO:0000313" key="3">
    <source>
        <dbReference type="EMBL" id="RAJ27290.1"/>
    </source>
</evidence>
<dbReference type="RefSeq" id="WP_111634993.1">
    <property type="nucleotide sequence ID" value="NZ_QLLR01000020.1"/>
</dbReference>
<dbReference type="OrthoDB" id="9791261at2"/>
<comment type="caution">
    <text evidence="3">The sequence shown here is derived from an EMBL/GenBank/DDBJ whole genome shotgun (WGS) entry which is preliminary data.</text>
</comment>
<reference evidence="3 4" key="1">
    <citation type="submission" date="2018-06" db="EMBL/GenBank/DDBJ databases">
        <title>Genomic Encyclopedia of Archaeal and Bacterial Type Strains, Phase II (KMG-II): from individual species to whole genera.</title>
        <authorList>
            <person name="Goeker M."/>
        </authorList>
    </citation>
    <scope>NUCLEOTIDE SEQUENCE [LARGE SCALE GENOMIC DNA]</scope>
    <source>
        <strain evidence="3 4">DSM 14825</strain>
    </source>
</reference>
<proteinExistence type="inferred from homology"/>
<organism evidence="3 4">
    <name type="scientific">Pedobacter cryoconitis</name>
    <dbReference type="NCBI Taxonomy" id="188932"/>
    <lineage>
        <taxon>Bacteria</taxon>
        <taxon>Pseudomonadati</taxon>
        <taxon>Bacteroidota</taxon>
        <taxon>Sphingobacteriia</taxon>
        <taxon>Sphingobacteriales</taxon>
        <taxon>Sphingobacteriaceae</taxon>
        <taxon>Pedobacter</taxon>
    </lineage>
</organism>
<feature type="signal peptide" evidence="2">
    <location>
        <begin position="1"/>
        <end position="22"/>
    </location>
</feature>
<evidence type="ECO:0000256" key="1">
    <source>
        <dbReference type="ARBA" id="ARBA00007613"/>
    </source>
</evidence>
<dbReference type="SUPFAM" id="SSF56954">
    <property type="entry name" value="Outer membrane efflux proteins (OEP)"/>
    <property type="match status" value="1"/>
</dbReference>
<accession>A0A327SE25</accession>
<dbReference type="Pfam" id="PF02321">
    <property type="entry name" value="OEP"/>
    <property type="match status" value="2"/>
</dbReference>
<evidence type="ECO:0000313" key="4">
    <source>
        <dbReference type="Proteomes" id="UP000249754"/>
    </source>
</evidence>
<dbReference type="GO" id="GO:0015562">
    <property type="term" value="F:efflux transmembrane transporter activity"/>
    <property type="evidence" value="ECO:0007669"/>
    <property type="project" value="InterPro"/>
</dbReference>
<dbReference type="PANTHER" id="PTHR30203:SF23">
    <property type="entry name" value="OUTER MEMBRANE EFFLUX PROTEIN"/>
    <property type="match status" value="1"/>
</dbReference>
<feature type="chain" id="PRO_5016360651" evidence="2">
    <location>
        <begin position="23"/>
        <end position="421"/>
    </location>
</feature>
<dbReference type="PANTHER" id="PTHR30203">
    <property type="entry name" value="OUTER MEMBRANE CATION EFFLUX PROTEIN"/>
    <property type="match status" value="1"/>
</dbReference>
<sequence>MKTNKTILIALLLFMVTFRASAQLDTLRITFSEAEKTFLQNNLSLIAQQYNIKASKALIQQAKLWDNPTLATDENLYDNTRSFFNHANGNGEVYLVVSQVIKTAGKRSKEIKLATDQADIQEAAFTDLMRNLHYNLQLDFAQLANLNDQAKVYKNELAAGDELITKVEHSFKKDKTKAKDVIRLRALLFGLENDRVENSRQINILQTELKVLLNTKSTAFIAPVIKPSKTELTKLDIQTLISQAKLNRADLRSSGLAFQYAQHNLDYQKALAIPNITMGIDYDHTNSYSKDYFGLQIGFQLPFFNRNQGNIKYARYDVQNKENLLRENDLRIENAVIATLQQYELSKQVLSMKHTYFNEEYDQLFKSLLNDYENGKTGLVEFVDFFDSYKDTKLKLLQQEFNLQKAIADINYTVGKTVVEP</sequence>
<dbReference type="InterPro" id="IPR003423">
    <property type="entry name" value="OMP_efflux"/>
</dbReference>
<dbReference type="EMBL" id="QLLR01000020">
    <property type="protein sequence ID" value="RAJ27290.1"/>
    <property type="molecule type" value="Genomic_DNA"/>
</dbReference>
<keyword evidence="2" id="KW-0732">Signal</keyword>
<dbReference type="AlphaFoldDB" id="A0A327SE25"/>
<name>A0A327SE25_9SPHI</name>
<evidence type="ECO:0000256" key="2">
    <source>
        <dbReference type="SAM" id="SignalP"/>
    </source>
</evidence>